<organism evidence="1 4">
    <name type="scientific">Bifidobacterium longum subsp. infantis</name>
    <dbReference type="NCBI Taxonomy" id="1682"/>
    <lineage>
        <taxon>Bacteria</taxon>
        <taxon>Bacillati</taxon>
        <taxon>Actinomycetota</taxon>
        <taxon>Actinomycetes</taxon>
        <taxon>Bifidobacteriales</taxon>
        <taxon>Bifidobacteriaceae</taxon>
        <taxon>Bifidobacterium</taxon>
    </lineage>
</organism>
<proteinExistence type="predicted"/>
<evidence type="ECO:0008006" key="5">
    <source>
        <dbReference type="Google" id="ProtNLM"/>
    </source>
</evidence>
<dbReference type="EMBL" id="CABWKE010000033">
    <property type="protein sequence ID" value="VWQ29173.1"/>
    <property type="molecule type" value="Genomic_DNA"/>
</dbReference>
<sequence>MMAVMTLEVASNALQSSRQRLVNEYVRLARTMWLSLTPADWWNDAVTYGAAARLALLELALIGQVRRLGISYADQTLRMVGVAPAGNVQQLVYPRVNTDPWVVAARPAEDYRGEAVKNPGIRPETWPKKGDELFDEVNKWLQSALQRLQTNVWDNVERASTDATLGRYRGSKVLEYRRVLHPELSRSGSCGLCIAAADRWYSTAALLPLHANCKCGVAPAGSDYDPGFQLNSDDLKKLYEQAGGTTAAALKNVRVKTITHGELGPILMAQDARDTPNPVPGKDSDKWTTPDRKTTLQQFQRMKDRAIEFSKRYKQVSDTGKEVHFRYEGRTYRFKPSIHLRQSWAYQRALLNQVQSMLGTAA</sequence>
<dbReference type="Proteomes" id="UP000494179">
    <property type="component" value="Unassembled WGS sequence"/>
</dbReference>
<evidence type="ECO:0000313" key="3">
    <source>
        <dbReference type="Proteomes" id="UP000494179"/>
    </source>
</evidence>
<comment type="caution">
    <text evidence="1">The sequence shown here is derived from an EMBL/GenBank/DDBJ whole genome shotgun (WGS) entry which is preliminary data.</text>
</comment>
<dbReference type="AlphaFoldDB" id="A0A8U0KZG7"/>
<evidence type="ECO:0000313" key="2">
    <source>
        <dbReference type="EMBL" id="VWQ33829.1"/>
    </source>
</evidence>
<gene>
    <name evidence="2" type="ORF">BIFLH664_00580</name>
    <name evidence="1" type="ORF">BIFLH665_02287</name>
</gene>
<evidence type="ECO:0000313" key="1">
    <source>
        <dbReference type="EMBL" id="VWQ29173.1"/>
    </source>
</evidence>
<name>A0A8U0KZG7_BIFLI</name>
<protein>
    <recommendedName>
        <fullName evidence="5">Phage protein</fullName>
    </recommendedName>
</protein>
<accession>A0A8U0KZG7</accession>
<evidence type="ECO:0000313" key="4">
    <source>
        <dbReference type="Proteomes" id="UP000494270"/>
    </source>
</evidence>
<dbReference type="Proteomes" id="UP000494270">
    <property type="component" value="Unassembled WGS sequence"/>
</dbReference>
<dbReference type="EMBL" id="CABWKI010000002">
    <property type="protein sequence ID" value="VWQ33829.1"/>
    <property type="molecule type" value="Genomic_DNA"/>
</dbReference>
<reference evidence="3 4" key="1">
    <citation type="submission" date="2019-10" db="EMBL/GenBank/DDBJ databases">
        <authorList>
            <consortium name="Melissa Lawson"/>
            <person name="O'neill I."/>
        </authorList>
    </citation>
    <scope>NUCLEOTIDE SEQUENCE [LARGE SCALE GENOMIC DNA]</scope>
    <source>
        <strain evidence="2">LH_664</strain>
        <strain evidence="1">LH_665</strain>
    </source>
</reference>